<feature type="compositionally biased region" description="Basic and acidic residues" evidence="5">
    <location>
        <begin position="406"/>
        <end position="421"/>
    </location>
</feature>
<comment type="subcellular location">
    <subcellularLocation>
        <location evidence="1">Membrane</location>
        <topology evidence="1">Multi-pass membrane protein</topology>
    </subcellularLocation>
</comment>
<dbReference type="Proteomes" id="UP000835052">
    <property type="component" value="Unassembled WGS sequence"/>
</dbReference>
<protein>
    <recommendedName>
        <fullName evidence="9">EamA domain-containing protein</fullName>
    </recommendedName>
</protein>
<evidence type="ECO:0000256" key="2">
    <source>
        <dbReference type="ARBA" id="ARBA00022692"/>
    </source>
</evidence>
<evidence type="ECO:0000256" key="4">
    <source>
        <dbReference type="ARBA" id="ARBA00023136"/>
    </source>
</evidence>
<gene>
    <name evidence="7" type="ORF">CAUJ_LOCUS365</name>
</gene>
<feature type="transmembrane region" description="Helical" evidence="6">
    <location>
        <begin position="314"/>
        <end position="335"/>
    </location>
</feature>
<accession>A0A8S1GMW9</accession>
<keyword evidence="3 6" id="KW-1133">Transmembrane helix</keyword>
<feature type="transmembrane region" description="Helical" evidence="6">
    <location>
        <begin position="193"/>
        <end position="213"/>
    </location>
</feature>
<comment type="caution">
    <text evidence="7">The sequence shown here is derived from an EMBL/GenBank/DDBJ whole genome shotgun (WGS) entry which is preliminary data.</text>
</comment>
<feature type="region of interest" description="Disordered" evidence="5">
    <location>
        <begin position="389"/>
        <end position="421"/>
    </location>
</feature>
<dbReference type="OrthoDB" id="10041630at2759"/>
<feature type="transmembrane region" description="Helical" evidence="6">
    <location>
        <begin position="245"/>
        <end position="263"/>
    </location>
</feature>
<dbReference type="PANTHER" id="PTHR23051:SF0">
    <property type="entry name" value="SOLUTE CARRIER FAMILY 35 MEMBER F5"/>
    <property type="match status" value="1"/>
</dbReference>
<dbReference type="GO" id="GO:0016020">
    <property type="term" value="C:membrane"/>
    <property type="evidence" value="ECO:0007669"/>
    <property type="project" value="UniProtKB-SubCell"/>
</dbReference>
<evidence type="ECO:0000256" key="3">
    <source>
        <dbReference type="ARBA" id="ARBA00022989"/>
    </source>
</evidence>
<feature type="transmembrane region" description="Helical" evidence="6">
    <location>
        <begin position="167"/>
        <end position="187"/>
    </location>
</feature>
<proteinExistence type="predicted"/>
<keyword evidence="8" id="KW-1185">Reference proteome</keyword>
<feature type="transmembrane region" description="Helical" evidence="6">
    <location>
        <begin position="220"/>
        <end position="239"/>
    </location>
</feature>
<dbReference type="PANTHER" id="PTHR23051">
    <property type="entry name" value="SOLUTE CARRIER FAMILY 35, MEMBER F5"/>
    <property type="match status" value="1"/>
</dbReference>
<feature type="transmembrane region" description="Helical" evidence="6">
    <location>
        <begin position="342"/>
        <end position="362"/>
    </location>
</feature>
<evidence type="ECO:0000256" key="5">
    <source>
        <dbReference type="SAM" id="MobiDB-lite"/>
    </source>
</evidence>
<evidence type="ECO:0000313" key="8">
    <source>
        <dbReference type="Proteomes" id="UP000835052"/>
    </source>
</evidence>
<reference evidence="7" key="1">
    <citation type="submission" date="2020-10" db="EMBL/GenBank/DDBJ databases">
        <authorList>
            <person name="Kikuchi T."/>
        </authorList>
    </citation>
    <scope>NUCLEOTIDE SEQUENCE</scope>
    <source>
        <strain evidence="7">NKZ352</strain>
    </source>
</reference>
<sequence length="421" mass="46606">MPLNADGSATAFFDKKCVGMILLVIVNILWVLSSELTRFIFVDEEFNRPFFTVYLKSCTLILYMLRYLTREGEESSYKTLVNDSDSESFEMSCDSLSVEGFESVTEDSEVESSVDDSVNRTVRFSQQREVRRMPSSTAEDQRRARLPYRSPSVECHLQMSPHFKYTILFFAPLWLLCSFTYQAALVSTSVSNLNLISSSSSVFVLAFSICFPVGSNRFTLYKAILVAMNIAGVMIVSHYSPSLMGAFFAQISALSYAIYLTALSHFEERLGRMSINLMFGSIGLMALVIGTPMLTFLDKVGVESLYPMPNSMQLASILLSALFGTLVADYLWLLAAGMSDSLTASLSLTMAIPMSFLADSLLRSRPPTFAQLLAAVPITLSFVGAAFSQKSASKNQKPFRSPAGSGDRKEDNAKLIEDEQD</sequence>
<evidence type="ECO:0000256" key="6">
    <source>
        <dbReference type="SAM" id="Phobius"/>
    </source>
</evidence>
<dbReference type="EMBL" id="CAJGYM010000001">
    <property type="protein sequence ID" value="CAD6184446.1"/>
    <property type="molecule type" value="Genomic_DNA"/>
</dbReference>
<keyword evidence="4 6" id="KW-0472">Membrane</keyword>
<dbReference type="AlphaFoldDB" id="A0A8S1GMW9"/>
<evidence type="ECO:0000256" key="1">
    <source>
        <dbReference type="ARBA" id="ARBA00004141"/>
    </source>
</evidence>
<feature type="transmembrane region" description="Helical" evidence="6">
    <location>
        <begin position="275"/>
        <end position="294"/>
    </location>
</feature>
<name>A0A8S1GMW9_9PELO</name>
<organism evidence="7 8">
    <name type="scientific">Caenorhabditis auriculariae</name>
    <dbReference type="NCBI Taxonomy" id="2777116"/>
    <lineage>
        <taxon>Eukaryota</taxon>
        <taxon>Metazoa</taxon>
        <taxon>Ecdysozoa</taxon>
        <taxon>Nematoda</taxon>
        <taxon>Chromadorea</taxon>
        <taxon>Rhabditida</taxon>
        <taxon>Rhabditina</taxon>
        <taxon>Rhabditomorpha</taxon>
        <taxon>Rhabditoidea</taxon>
        <taxon>Rhabditidae</taxon>
        <taxon>Peloderinae</taxon>
        <taxon>Caenorhabditis</taxon>
    </lineage>
</organism>
<feature type="compositionally biased region" description="Polar residues" evidence="5">
    <location>
        <begin position="389"/>
        <end position="398"/>
    </location>
</feature>
<evidence type="ECO:0008006" key="9">
    <source>
        <dbReference type="Google" id="ProtNLM"/>
    </source>
</evidence>
<feature type="transmembrane region" description="Helical" evidence="6">
    <location>
        <begin position="368"/>
        <end position="387"/>
    </location>
</feature>
<feature type="transmembrane region" description="Helical" evidence="6">
    <location>
        <begin position="12"/>
        <end position="31"/>
    </location>
</feature>
<keyword evidence="2 6" id="KW-0812">Transmembrane</keyword>
<evidence type="ECO:0000313" key="7">
    <source>
        <dbReference type="EMBL" id="CAD6184446.1"/>
    </source>
</evidence>